<feature type="transmembrane region" description="Helical" evidence="5">
    <location>
        <begin position="171"/>
        <end position="191"/>
    </location>
</feature>
<evidence type="ECO:0000256" key="5">
    <source>
        <dbReference type="SAM" id="Phobius"/>
    </source>
</evidence>
<dbReference type="GO" id="GO:0016874">
    <property type="term" value="F:ligase activity"/>
    <property type="evidence" value="ECO:0007669"/>
    <property type="project" value="UniProtKB-KW"/>
</dbReference>
<keyword evidence="4 5" id="KW-0472">Membrane</keyword>
<dbReference type="InterPro" id="IPR007016">
    <property type="entry name" value="O-antigen_ligase-rel_domated"/>
</dbReference>
<feature type="transmembrane region" description="Helical" evidence="5">
    <location>
        <begin position="133"/>
        <end position="151"/>
    </location>
</feature>
<feature type="transmembrane region" description="Helical" evidence="5">
    <location>
        <begin position="198"/>
        <end position="213"/>
    </location>
</feature>
<feature type="transmembrane region" description="Helical" evidence="5">
    <location>
        <begin position="344"/>
        <end position="365"/>
    </location>
</feature>
<dbReference type="Proteomes" id="UP000715965">
    <property type="component" value="Unassembled WGS sequence"/>
</dbReference>
<evidence type="ECO:0000256" key="4">
    <source>
        <dbReference type="ARBA" id="ARBA00023136"/>
    </source>
</evidence>
<feature type="domain" description="O-antigen ligase-related" evidence="6">
    <location>
        <begin position="205"/>
        <end position="355"/>
    </location>
</feature>
<accession>A0ABR9SH75</accession>
<proteinExistence type="predicted"/>
<organism evidence="7 8">
    <name type="scientific">Ramlibacter aquaticus</name>
    <dbReference type="NCBI Taxonomy" id="2780094"/>
    <lineage>
        <taxon>Bacteria</taxon>
        <taxon>Pseudomonadati</taxon>
        <taxon>Pseudomonadota</taxon>
        <taxon>Betaproteobacteria</taxon>
        <taxon>Burkholderiales</taxon>
        <taxon>Comamonadaceae</taxon>
        <taxon>Ramlibacter</taxon>
    </lineage>
</organism>
<keyword evidence="3 5" id="KW-1133">Transmembrane helix</keyword>
<keyword evidence="2 5" id="KW-0812">Transmembrane</keyword>
<feature type="transmembrane region" description="Helical" evidence="5">
    <location>
        <begin position="219"/>
        <end position="236"/>
    </location>
</feature>
<name>A0ABR9SH75_9BURK</name>
<feature type="transmembrane region" description="Helical" evidence="5">
    <location>
        <begin position="248"/>
        <end position="271"/>
    </location>
</feature>
<protein>
    <submittedName>
        <fullName evidence="7">O-antigen ligase family protein</fullName>
    </submittedName>
</protein>
<evidence type="ECO:0000313" key="7">
    <source>
        <dbReference type="EMBL" id="MBE7941712.1"/>
    </source>
</evidence>
<evidence type="ECO:0000259" key="6">
    <source>
        <dbReference type="Pfam" id="PF04932"/>
    </source>
</evidence>
<dbReference type="InterPro" id="IPR051533">
    <property type="entry name" value="WaaL-like"/>
</dbReference>
<dbReference type="EMBL" id="JADDOJ010000060">
    <property type="protein sequence ID" value="MBE7941712.1"/>
    <property type="molecule type" value="Genomic_DNA"/>
</dbReference>
<keyword evidence="8" id="KW-1185">Reference proteome</keyword>
<feature type="transmembrane region" description="Helical" evidence="5">
    <location>
        <begin position="74"/>
        <end position="98"/>
    </location>
</feature>
<feature type="transmembrane region" description="Helical" evidence="5">
    <location>
        <begin position="377"/>
        <end position="397"/>
    </location>
</feature>
<evidence type="ECO:0000313" key="8">
    <source>
        <dbReference type="Proteomes" id="UP000715965"/>
    </source>
</evidence>
<reference evidence="7 8" key="1">
    <citation type="submission" date="2020-10" db="EMBL/GenBank/DDBJ databases">
        <title>Draft genome of Ramlibacter aquaticus LMG 30558.</title>
        <authorList>
            <person name="Props R."/>
        </authorList>
    </citation>
    <scope>NUCLEOTIDE SEQUENCE [LARGE SCALE GENOMIC DNA]</scope>
    <source>
        <strain evidence="7 8">LMG 30558</strain>
    </source>
</reference>
<feature type="transmembrane region" description="Helical" evidence="5">
    <location>
        <begin position="104"/>
        <end position="126"/>
    </location>
</feature>
<gene>
    <name evidence="7" type="ORF">IM725_14115</name>
</gene>
<evidence type="ECO:0000256" key="3">
    <source>
        <dbReference type="ARBA" id="ARBA00022989"/>
    </source>
</evidence>
<evidence type="ECO:0000256" key="2">
    <source>
        <dbReference type="ARBA" id="ARBA00022692"/>
    </source>
</evidence>
<dbReference type="Pfam" id="PF04932">
    <property type="entry name" value="Wzy_C"/>
    <property type="match status" value="1"/>
</dbReference>
<sequence>MPWVLPAMLALVAAGVMLSGRDLSQMYAELAAGGNGSYNPAMDWLQRGVSVLLLLASGERILRHFGSGRPLPSVPLVASYSVYWVATVAFTAVLGAHPSVGHEYAYSLVIGFAMMLTTGEELPAILQRARDALFVLMVVSVALIPVDPSMVLDASYTQGLLPGVPRLGGVAPHPVALGMFAQTGLLLLCAYPYRSRPVNLLAWGLGLGVLFFAQSKTAWIAFVLCSACLLLVRGGARAWQRLGDPRDNSFGILACLGAMLVGAGLLVLLVFDDVGDKIASFFDTQEGAQLMSLTGRDQIWAVAWEEWHAHPWFGYGPTLWDEDFRNAIAMPNATSAHNQFMDTLARSGTVGAIALVVYAAVLLWLSLRHARDTRGLSIALFIALALRSVSEVPLLLFGYGSELFIHLLLVVTLAAGAAQRRGLAAAPAGRRGSRVARPLRRPA</sequence>
<comment type="subcellular location">
    <subcellularLocation>
        <location evidence="1">Membrane</location>
        <topology evidence="1">Multi-pass membrane protein</topology>
    </subcellularLocation>
</comment>
<comment type="caution">
    <text evidence="7">The sequence shown here is derived from an EMBL/GenBank/DDBJ whole genome shotgun (WGS) entry which is preliminary data.</text>
</comment>
<dbReference type="PANTHER" id="PTHR37422:SF21">
    <property type="entry name" value="EXOQ-LIKE PROTEIN"/>
    <property type="match status" value="1"/>
</dbReference>
<evidence type="ECO:0000256" key="1">
    <source>
        <dbReference type="ARBA" id="ARBA00004141"/>
    </source>
</evidence>
<dbReference type="PANTHER" id="PTHR37422">
    <property type="entry name" value="TEICHURONIC ACID BIOSYNTHESIS PROTEIN TUAE"/>
    <property type="match status" value="1"/>
</dbReference>
<keyword evidence="7" id="KW-0436">Ligase</keyword>